<name>A0A8H4VHN0_9AGAR</name>
<dbReference type="EMBL" id="JAACJL010000058">
    <property type="protein sequence ID" value="KAF4610646.1"/>
    <property type="molecule type" value="Genomic_DNA"/>
</dbReference>
<keyword evidence="2" id="KW-1185">Reference proteome</keyword>
<protein>
    <submittedName>
        <fullName evidence="1">Uncharacterized protein</fullName>
    </submittedName>
</protein>
<sequence>MDYAQGELEYNTFITDVGALGVMFSHQFHYAIPHLPILAPFFDMLTTHKLRQPFTAAEALAFFEDFYGDLSEEELEKELPWLDGAFVPYRHYYESDRWASVSPDLAEKWVKYREPPASWKTKLLRRLFQYDWLHYPKVMLVRQFLARILKLLRAVYSSFHVSDKAK</sequence>
<dbReference type="Proteomes" id="UP000521872">
    <property type="component" value="Unassembled WGS sequence"/>
</dbReference>
<reference evidence="1 2" key="1">
    <citation type="submission" date="2019-12" db="EMBL/GenBank/DDBJ databases">
        <authorList>
            <person name="Floudas D."/>
            <person name="Bentzer J."/>
            <person name="Ahren D."/>
            <person name="Johansson T."/>
            <person name="Persson P."/>
            <person name="Tunlid A."/>
        </authorList>
    </citation>
    <scope>NUCLEOTIDE SEQUENCE [LARGE SCALE GENOMIC DNA]</scope>
    <source>
        <strain evidence="1 2">CBS 102.39</strain>
    </source>
</reference>
<evidence type="ECO:0000313" key="2">
    <source>
        <dbReference type="Proteomes" id="UP000521872"/>
    </source>
</evidence>
<comment type="caution">
    <text evidence="1">The sequence shown here is derived from an EMBL/GenBank/DDBJ whole genome shotgun (WGS) entry which is preliminary data.</text>
</comment>
<gene>
    <name evidence="1" type="ORF">D9613_007166</name>
</gene>
<accession>A0A8H4VHN0</accession>
<organism evidence="1 2">
    <name type="scientific">Agrocybe pediades</name>
    <dbReference type="NCBI Taxonomy" id="84607"/>
    <lineage>
        <taxon>Eukaryota</taxon>
        <taxon>Fungi</taxon>
        <taxon>Dikarya</taxon>
        <taxon>Basidiomycota</taxon>
        <taxon>Agaricomycotina</taxon>
        <taxon>Agaricomycetes</taxon>
        <taxon>Agaricomycetidae</taxon>
        <taxon>Agaricales</taxon>
        <taxon>Agaricineae</taxon>
        <taxon>Strophariaceae</taxon>
        <taxon>Agrocybe</taxon>
    </lineage>
</organism>
<evidence type="ECO:0000313" key="1">
    <source>
        <dbReference type="EMBL" id="KAF4610646.1"/>
    </source>
</evidence>
<proteinExistence type="predicted"/>
<dbReference type="AlphaFoldDB" id="A0A8H4VHN0"/>